<feature type="transmembrane region" description="Helical" evidence="1">
    <location>
        <begin position="47"/>
        <end position="66"/>
    </location>
</feature>
<protein>
    <submittedName>
        <fullName evidence="2">Uncharacterized protein</fullName>
    </submittedName>
</protein>
<organism evidence="2">
    <name type="scientific">bioreactor metagenome</name>
    <dbReference type="NCBI Taxonomy" id="1076179"/>
    <lineage>
        <taxon>unclassified sequences</taxon>
        <taxon>metagenomes</taxon>
        <taxon>ecological metagenomes</taxon>
    </lineage>
</organism>
<reference evidence="2" key="1">
    <citation type="submission" date="2019-08" db="EMBL/GenBank/DDBJ databases">
        <authorList>
            <person name="Kucharzyk K."/>
            <person name="Murdoch R.W."/>
            <person name="Higgins S."/>
            <person name="Loffler F."/>
        </authorList>
    </citation>
    <scope>NUCLEOTIDE SEQUENCE</scope>
</reference>
<keyword evidence="1" id="KW-0472">Membrane</keyword>
<proteinExistence type="predicted"/>
<dbReference type="EMBL" id="VSSQ01136007">
    <property type="protein sequence ID" value="MPN60567.1"/>
    <property type="molecule type" value="Genomic_DNA"/>
</dbReference>
<sequence>MGDVVDTIGDNVIIRARNVNGAAVGQVSAVGKVHPHDGVAGFAEGKINGVVCVGAAVGLYVGMIRLEKLLGPVDREIFSHIDIFAAAVVALAGIPFGILVGQHRACGGQNGFAYDVFGCDQLNVAALAEQFVLHGPAQLRVVTFEKIKVAYHV</sequence>
<accession>A0A645JAY6</accession>
<keyword evidence="1" id="KW-0812">Transmembrane</keyword>
<keyword evidence="1" id="KW-1133">Transmembrane helix</keyword>
<feature type="transmembrane region" description="Helical" evidence="1">
    <location>
        <begin position="78"/>
        <end position="100"/>
    </location>
</feature>
<dbReference type="AlphaFoldDB" id="A0A645JAY6"/>
<evidence type="ECO:0000256" key="1">
    <source>
        <dbReference type="SAM" id="Phobius"/>
    </source>
</evidence>
<evidence type="ECO:0000313" key="2">
    <source>
        <dbReference type="EMBL" id="MPN60567.1"/>
    </source>
</evidence>
<name>A0A645JAY6_9ZZZZ</name>
<gene>
    <name evidence="2" type="ORF">SDC9_208296</name>
</gene>
<comment type="caution">
    <text evidence="2">The sequence shown here is derived from an EMBL/GenBank/DDBJ whole genome shotgun (WGS) entry which is preliminary data.</text>
</comment>